<dbReference type="EMBL" id="MU853362">
    <property type="protein sequence ID" value="KAK4108543.1"/>
    <property type="molecule type" value="Genomic_DNA"/>
</dbReference>
<name>A0AAN6QE62_9PEZI</name>
<dbReference type="Proteomes" id="UP001302812">
    <property type="component" value="Unassembled WGS sequence"/>
</dbReference>
<keyword evidence="1 2" id="KW-0732">Signal</keyword>
<dbReference type="PANTHER" id="PTHR40633">
    <property type="entry name" value="MATRIX PROTEIN, PUTATIVE (AFU_ORTHOLOGUE AFUA_8G05410)-RELATED"/>
    <property type="match status" value="1"/>
</dbReference>
<evidence type="ECO:0000313" key="4">
    <source>
        <dbReference type="EMBL" id="KAK4108543.1"/>
    </source>
</evidence>
<reference evidence="4" key="1">
    <citation type="journal article" date="2023" name="Mol. Phylogenet. Evol.">
        <title>Genome-scale phylogeny and comparative genomics of the fungal order Sordariales.</title>
        <authorList>
            <person name="Hensen N."/>
            <person name="Bonometti L."/>
            <person name="Westerberg I."/>
            <person name="Brannstrom I.O."/>
            <person name="Guillou S."/>
            <person name="Cros-Aarteil S."/>
            <person name="Calhoun S."/>
            <person name="Haridas S."/>
            <person name="Kuo A."/>
            <person name="Mondo S."/>
            <person name="Pangilinan J."/>
            <person name="Riley R."/>
            <person name="LaButti K."/>
            <person name="Andreopoulos B."/>
            <person name="Lipzen A."/>
            <person name="Chen C."/>
            <person name="Yan M."/>
            <person name="Daum C."/>
            <person name="Ng V."/>
            <person name="Clum A."/>
            <person name="Steindorff A."/>
            <person name="Ohm R.A."/>
            <person name="Martin F."/>
            <person name="Silar P."/>
            <person name="Natvig D.O."/>
            <person name="Lalanne C."/>
            <person name="Gautier V."/>
            <person name="Ament-Velasquez S.L."/>
            <person name="Kruys A."/>
            <person name="Hutchinson M.I."/>
            <person name="Powell A.J."/>
            <person name="Barry K."/>
            <person name="Miller A.N."/>
            <person name="Grigoriev I.V."/>
            <person name="Debuchy R."/>
            <person name="Gladieux P."/>
            <person name="Hiltunen Thoren M."/>
            <person name="Johannesson H."/>
        </authorList>
    </citation>
    <scope>NUCLEOTIDE SEQUENCE</scope>
    <source>
        <strain evidence="4">CBS 508.74</strain>
    </source>
</reference>
<dbReference type="InterPro" id="IPR018466">
    <property type="entry name" value="Kre9/Knh1-like_N"/>
</dbReference>
<sequence length="101" mass="11081">PWAALLAHLPGVALAAVTFTNPDYYIEAGAPFTITWTNNRGAVTITLMNGPDADLQPVLVLVSDYEGEAYTWTPPSTLPTDSYELRIEDSGSVDYSPRFRF</sequence>
<dbReference type="RefSeq" id="XP_064666113.1">
    <property type="nucleotide sequence ID" value="XM_064810660.1"/>
</dbReference>
<feature type="signal peptide" evidence="2">
    <location>
        <begin position="1"/>
        <end position="15"/>
    </location>
</feature>
<dbReference type="GeneID" id="89934785"/>
<feature type="non-terminal residue" evidence="4">
    <location>
        <position position="101"/>
    </location>
</feature>
<evidence type="ECO:0000256" key="1">
    <source>
        <dbReference type="ARBA" id="ARBA00022729"/>
    </source>
</evidence>
<proteinExistence type="predicted"/>
<evidence type="ECO:0000259" key="3">
    <source>
        <dbReference type="Pfam" id="PF10342"/>
    </source>
</evidence>
<evidence type="ECO:0000256" key="2">
    <source>
        <dbReference type="SAM" id="SignalP"/>
    </source>
</evidence>
<protein>
    <recommendedName>
        <fullName evidence="3">Yeast cell wall synthesis Kre9/Knh1-like N-terminal domain-containing protein</fullName>
    </recommendedName>
</protein>
<gene>
    <name evidence="4" type="ORF">N656DRAFT_692201</name>
</gene>
<dbReference type="Pfam" id="PF10342">
    <property type="entry name" value="Kre9_KNH"/>
    <property type="match status" value="1"/>
</dbReference>
<evidence type="ECO:0000313" key="5">
    <source>
        <dbReference type="Proteomes" id="UP001302812"/>
    </source>
</evidence>
<dbReference type="PANTHER" id="PTHR40633:SF1">
    <property type="entry name" value="GPI ANCHORED SERINE-THREONINE RICH PROTEIN (AFU_ORTHOLOGUE AFUA_1G03630)"/>
    <property type="match status" value="1"/>
</dbReference>
<feature type="chain" id="PRO_5042891603" description="Yeast cell wall synthesis Kre9/Knh1-like N-terminal domain-containing protein" evidence="2">
    <location>
        <begin position="16"/>
        <end position="101"/>
    </location>
</feature>
<feature type="domain" description="Yeast cell wall synthesis Kre9/Knh1-like N-terminal" evidence="3">
    <location>
        <begin position="23"/>
        <end position="100"/>
    </location>
</feature>
<organism evidence="4 5">
    <name type="scientific">Canariomyces notabilis</name>
    <dbReference type="NCBI Taxonomy" id="2074819"/>
    <lineage>
        <taxon>Eukaryota</taxon>
        <taxon>Fungi</taxon>
        <taxon>Dikarya</taxon>
        <taxon>Ascomycota</taxon>
        <taxon>Pezizomycotina</taxon>
        <taxon>Sordariomycetes</taxon>
        <taxon>Sordariomycetidae</taxon>
        <taxon>Sordariales</taxon>
        <taxon>Chaetomiaceae</taxon>
        <taxon>Canariomyces</taxon>
    </lineage>
</organism>
<dbReference type="InterPro" id="IPR052982">
    <property type="entry name" value="SRP1/TIP1-like"/>
</dbReference>
<keyword evidence="5" id="KW-1185">Reference proteome</keyword>
<reference evidence="4" key="2">
    <citation type="submission" date="2023-05" db="EMBL/GenBank/DDBJ databases">
        <authorList>
            <consortium name="Lawrence Berkeley National Laboratory"/>
            <person name="Steindorff A."/>
            <person name="Hensen N."/>
            <person name="Bonometti L."/>
            <person name="Westerberg I."/>
            <person name="Brannstrom I.O."/>
            <person name="Guillou S."/>
            <person name="Cros-Aarteil S."/>
            <person name="Calhoun S."/>
            <person name="Haridas S."/>
            <person name="Kuo A."/>
            <person name="Mondo S."/>
            <person name="Pangilinan J."/>
            <person name="Riley R."/>
            <person name="Labutti K."/>
            <person name="Andreopoulos B."/>
            <person name="Lipzen A."/>
            <person name="Chen C."/>
            <person name="Yanf M."/>
            <person name="Daum C."/>
            <person name="Ng V."/>
            <person name="Clum A."/>
            <person name="Ohm R."/>
            <person name="Martin F."/>
            <person name="Silar P."/>
            <person name="Natvig D."/>
            <person name="Lalanne C."/>
            <person name="Gautier V."/>
            <person name="Ament-Velasquez S.L."/>
            <person name="Kruys A."/>
            <person name="Hutchinson M.I."/>
            <person name="Powell A.J."/>
            <person name="Barry K."/>
            <person name="Miller A.N."/>
            <person name="Grigoriev I.V."/>
            <person name="Debuchy R."/>
            <person name="Gladieux P."/>
            <person name="Thoren M.H."/>
            <person name="Johannesson H."/>
        </authorList>
    </citation>
    <scope>NUCLEOTIDE SEQUENCE</scope>
    <source>
        <strain evidence="4">CBS 508.74</strain>
    </source>
</reference>
<accession>A0AAN6QE62</accession>
<comment type="caution">
    <text evidence="4">The sequence shown here is derived from an EMBL/GenBank/DDBJ whole genome shotgun (WGS) entry which is preliminary data.</text>
</comment>
<feature type="non-terminal residue" evidence="4">
    <location>
        <position position="1"/>
    </location>
</feature>
<dbReference type="AlphaFoldDB" id="A0AAN6QE62"/>